<dbReference type="PANTHER" id="PTHR32196:SF29">
    <property type="entry name" value="AUTOINDUCER 2 IMPORT SYSTEM PERMEASE PROTEIN LSRC"/>
    <property type="match status" value="1"/>
</dbReference>
<evidence type="ECO:0000256" key="7">
    <source>
        <dbReference type="ARBA" id="ARBA00022989"/>
    </source>
</evidence>
<feature type="transmembrane region" description="Helical" evidence="11">
    <location>
        <begin position="87"/>
        <end position="111"/>
    </location>
</feature>
<comment type="subcellular location">
    <subcellularLocation>
        <location evidence="1">Cell membrane</location>
        <topology evidence="1">Multi-pass membrane protein</topology>
    </subcellularLocation>
</comment>
<keyword evidence="8 11" id="KW-0472">Membrane</keyword>
<feature type="transmembrane region" description="Helical" evidence="11">
    <location>
        <begin position="196"/>
        <end position="225"/>
    </location>
</feature>
<evidence type="ECO:0000256" key="1">
    <source>
        <dbReference type="ARBA" id="ARBA00004651"/>
    </source>
</evidence>
<keyword evidence="6 11" id="KW-0812">Transmembrane</keyword>
<dbReference type="Proteomes" id="UP000285768">
    <property type="component" value="Chromosome"/>
</dbReference>
<evidence type="ECO:0000256" key="10">
    <source>
        <dbReference type="ARBA" id="ARBA00039382"/>
    </source>
</evidence>
<organism evidence="12 13">
    <name type="scientific">Leucobacter muris</name>
    <dbReference type="NCBI Taxonomy" id="1935379"/>
    <lineage>
        <taxon>Bacteria</taxon>
        <taxon>Bacillati</taxon>
        <taxon>Actinomycetota</taxon>
        <taxon>Actinomycetes</taxon>
        <taxon>Micrococcales</taxon>
        <taxon>Microbacteriaceae</taxon>
        <taxon>Leucobacter</taxon>
    </lineage>
</organism>
<feature type="transmembrane region" description="Helical" evidence="11">
    <location>
        <begin position="291"/>
        <end position="310"/>
    </location>
</feature>
<dbReference type="InterPro" id="IPR001851">
    <property type="entry name" value="ABC_transp_permease"/>
</dbReference>
<evidence type="ECO:0000256" key="11">
    <source>
        <dbReference type="SAM" id="Phobius"/>
    </source>
</evidence>
<evidence type="ECO:0000256" key="6">
    <source>
        <dbReference type="ARBA" id="ARBA00022692"/>
    </source>
</evidence>
<evidence type="ECO:0000313" key="13">
    <source>
        <dbReference type="Proteomes" id="UP000285768"/>
    </source>
</evidence>
<comment type="subunit">
    <text evidence="2">The complex is composed of two ATP-binding proteins (LsrA), two transmembrane proteins (LsrC and LsrD) and a solute-binding protein (LsrB).</text>
</comment>
<keyword evidence="13" id="KW-1185">Reference proteome</keyword>
<feature type="transmembrane region" description="Helical" evidence="11">
    <location>
        <begin position="36"/>
        <end position="57"/>
    </location>
</feature>
<evidence type="ECO:0000256" key="5">
    <source>
        <dbReference type="ARBA" id="ARBA00022519"/>
    </source>
</evidence>
<keyword evidence="5" id="KW-0997">Cell inner membrane</keyword>
<reference evidence="12 13" key="1">
    <citation type="submission" date="2019-01" db="EMBL/GenBank/DDBJ databases">
        <title>Leucobacter muris sp. nov. isolated from the nose of a laboratory mouse.</title>
        <authorList>
            <person name="Benga L."/>
            <person name="Sproeer C."/>
            <person name="Schumann P."/>
            <person name="Verbarg S."/>
            <person name="Bunk B."/>
            <person name="Engelhardt E."/>
            <person name="Benten P.M."/>
            <person name="Sager M."/>
        </authorList>
    </citation>
    <scope>NUCLEOTIDE SEQUENCE [LARGE SCALE GENOMIC DNA]</scope>
    <source>
        <strain evidence="12 13">DSM 101948</strain>
    </source>
</reference>
<dbReference type="PANTHER" id="PTHR32196">
    <property type="entry name" value="ABC TRANSPORTER PERMEASE PROTEIN YPHD-RELATED-RELATED"/>
    <property type="match status" value="1"/>
</dbReference>
<sequence length="339" mass="34467">MKSLLKHREIITIGGVVLLVAIVGAFHSSFLDPANLVRVLNSTVILALLGAGSAIVIITRNIDVSVGSTLALSGIVGAMLMRDGAPIWVAVLAVLGLGAVLGAINGIGVTYGHAPSIVMTLGTLAAYRGISFLITGGHSIESLPAAYRRVGRIEILGVPILIWIAVAVIAALALLMARTKFGRSFYATGDNAEGAYLVGISTNTIVILAYTISGLLAGAAALVFLAQVGSIGNQAGQGIEMRAIAAAVIGGVSLTGGVGTVVGAVFGAIFISTATSSLSFLGIPGSWSDTVIGAILLAALFADSRVRALVSKRRLAARYSALADETAEGHPKLESEVRS</sequence>
<protein>
    <recommendedName>
        <fullName evidence="10">Autoinducer 2 import system permease protein LsrC</fullName>
    </recommendedName>
</protein>
<evidence type="ECO:0000313" key="12">
    <source>
        <dbReference type="EMBL" id="QAB18766.1"/>
    </source>
</evidence>
<keyword evidence="4" id="KW-1003">Cell membrane</keyword>
<feature type="transmembrane region" description="Helical" evidence="11">
    <location>
        <begin position="155"/>
        <end position="176"/>
    </location>
</feature>
<proteinExistence type="predicted"/>
<evidence type="ECO:0000256" key="3">
    <source>
        <dbReference type="ARBA" id="ARBA00022448"/>
    </source>
</evidence>
<keyword evidence="3" id="KW-0813">Transport</keyword>
<evidence type="ECO:0000256" key="2">
    <source>
        <dbReference type="ARBA" id="ARBA00011262"/>
    </source>
</evidence>
<evidence type="ECO:0000256" key="9">
    <source>
        <dbReference type="ARBA" id="ARBA00025439"/>
    </source>
</evidence>
<name>A0ABX5QIJ2_9MICO</name>
<feature type="transmembrane region" description="Helical" evidence="11">
    <location>
        <begin position="12"/>
        <end position="30"/>
    </location>
</feature>
<keyword evidence="7 11" id="KW-1133">Transmembrane helix</keyword>
<evidence type="ECO:0000256" key="4">
    <source>
        <dbReference type="ARBA" id="ARBA00022475"/>
    </source>
</evidence>
<gene>
    <name evidence="12" type="ORF">Leucomu_13355</name>
</gene>
<dbReference type="EMBL" id="CP035037">
    <property type="protein sequence ID" value="QAB18766.1"/>
    <property type="molecule type" value="Genomic_DNA"/>
</dbReference>
<accession>A0ABX5QIJ2</accession>
<dbReference type="RefSeq" id="WP_128387511.1">
    <property type="nucleotide sequence ID" value="NZ_CP035037.1"/>
</dbReference>
<comment type="function">
    <text evidence="9">Part of the ABC transporter complex LsrABCD involved in autoinducer 2 (AI-2) import. Probably responsible for the translocation of the substrate across the membrane.</text>
</comment>
<evidence type="ECO:0000256" key="8">
    <source>
        <dbReference type="ARBA" id="ARBA00023136"/>
    </source>
</evidence>
<dbReference type="CDD" id="cd06579">
    <property type="entry name" value="TM_PBP1_transp_AraH_like"/>
    <property type="match status" value="1"/>
</dbReference>
<feature type="transmembrane region" description="Helical" evidence="11">
    <location>
        <begin position="246"/>
        <end position="271"/>
    </location>
</feature>
<dbReference type="Pfam" id="PF02653">
    <property type="entry name" value="BPD_transp_2"/>
    <property type="match status" value="1"/>
</dbReference>